<accession>A0A6J7M0K1</accession>
<dbReference type="GO" id="GO:0006400">
    <property type="term" value="P:tRNA modification"/>
    <property type="evidence" value="ECO:0007669"/>
    <property type="project" value="InterPro"/>
</dbReference>
<dbReference type="InterPro" id="IPR002792">
    <property type="entry name" value="TRAM_dom"/>
</dbReference>
<dbReference type="SFLD" id="SFLDG01061">
    <property type="entry name" value="methylthiotransferase"/>
    <property type="match status" value="1"/>
</dbReference>
<keyword evidence="3" id="KW-0963">Cytoplasm</keyword>
<evidence type="ECO:0000313" key="12">
    <source>
        <dbReference type="EMBL" id="CAB4972213.1"/>
    </source>
</evidence>
<dbReference type="SUPFAM" id="SSF102114">
    <property type="entry name" value="Radical SAM enzymes"/>
    <property type="match status" value="1"/>
</dbReference>
<dbReference type="PROSITE" id="PS51918">
    <property type="entry name" value="RADICAL_SAM"/>
    <property type="match status" value="1"/>
</dbReference>
<dbReference type="PANTHER" id="PTHR43837">
    <property type="entry name" value="RIBOSOMAL PROTEIN S12 METHYLTHIOTRANSFERASE RIMO"/>
    <property type="match status" value="1"/>
</dbReference>
<dbReference type="PROSITE" id="PS51449">
    <property type="entry name" value="MTTASE_N"/>
    <property type="match status" value="1"/>
</dbReference>
<evidence type="ECO:0000256" key="8">
    <source>
        <dbReference type="SAM" id="MobiDB-lite"/>
    </source>
</evidence>
<dbReference type="GO" id="GO:0005829">
    <property type="term" value="C:cytosol"/>
    <property type="evidence" value="ECO:0007669"/>
    <property type="project" value="TreeGrafter"/>
</dbReference>
<feature type="domain" description="Radical SAM core" evidence="11">
    <location>
        <begin position="136"/>
        <end position="360"/>
    </location>
</feature>
<evidence type="ECO:0000259" key="10">
    <source>
        <dbReference type="PROSITE" id="PS51449"/>
    </source>
</evidence>
<reference evidence="12" key="1">
    <citation type="submission" date="2020-05" db="EMBL/GenBank/DDBJ databases">
        <authorList>
            <person name="Chiriac C."/>
            <person name="Salcher M."/>
            <person name="Ghai R."/>
            <person name="Kavagutti S V."/>
        </authorList>
    </citation>
    <scope>NUCLEOTIDE SEQUENCE</scope>
</reference>
<dbReference type="InterPro" id="IPR005839">
    <property type="entry name" value="Methylthiotransferase"/>
</dbReference>
<dbReference type="Gene3D" id="3.80.30.20">
    <property type="entry name" value="tm_1862 like domain"/>
    <property type="match status" value="1"/>
</dbReference>
<dbReference type="NCBIfam" id="TIGR01125">
    <property type="entry name" value="30S ribosomal protein S12 methylthiotransferase RimO"/>
    <property type="match status" value="1"/>
</dbReference>
<evidence type="ECO:0000256" key="4">
    <source>
        <dbReference type="ARBA" id="ARBA00022691"/>
    </source>
</evidence>
<gene>
    <name evidence="12" type="ORF">UFOPK3914_00501</name>
</gene>
<evidence type="ECO:0000256" key="3">
    <source>
        <dbReference type="ARBA" id="ARBA00022490"/>
    </source>
</evidence>
<evidence type="ECO:0000256" key="5">
    <source>
        <dbReference type="ARBA" id="ARBA00022723"/>
    </source>
</evidence>
<keyword evidence="4" id="KW-0949">S-adenosyl-L-methionine</keyword>
<dbReference type="InterPro" id="IPR012340">
    <property type="entry name" value="NA-bd_OB-fold"/>
</dbReference>
<feature type="domain" description="MTTase N-terminal" evidence="10">
    <location>
        <begin position="3"/>
        <end position="122"/>
    </location>
</feature>
<evidence type="ECO:0000256" key="7">
    <source>
        <dbReference type="ARBA" id="ARBA00023014"/>
    </source>
</evidence>
<dbReference type="InterPro" id="IPR005840">
    <property type="entry name" value="Ribosomal_uS12_MeSTrfase_RimO"/>
</dbReference>
<dbReference type="CDD" id="cd01335">
    <property type="entry name" value="Radical_SAM"/>
    <property type="match status" value="1"/>
</dbReference>
<dbReference type="Pfam" id="PF00919">
    <property type="entry name" value="UPF0004"/>
    <property type="match status" value="1"/>
</dbReference>
<dbReference type="InterPro" id="IPR007197">
    <property type="entry name" value="rSAM"/>
</dbReference>
<dbReference type="Pfam" id="PF18693">
    <property type="entry name" value="TRAM_2"/>
    <property type="match status" value="1"/>
</dbReference>
<dbReference type="HAMAP" id="MF_01865">
    <property type="entry name" value="MTTase_RimO"/>
    <property type="match status" value="1"/>
</dbReference>
<evidence type="ECO:0000259" key="9">
    <source>
        <dbReference type="PROSITE" id="PS50926"/>
    </source>
</evidence>
<keyword evidence="6" id="KW-0408">Iron</keyword>
<dbReference type="PANTHER" id="PTHR43837:SF1">
    <property type="entry name" value="RIBOSOMAL PROTEIN US12 METHYLTHIOTRANSFERASE RIMO"/>
    <property type="match status" value="1"/>
</dbReference>
<dbReference type="InterPro" id="IPR038135">
    <property type="entry name" value="Methylthiotransferase_N_sf"/>
</dbReference>
<dbReference type="Gene3D" id="3.40.50.12160">
    <property type="entry name" value="Methylthiotransferase, N-terminal domain"/>
    <property type="match status" value="1"/>
</dbReference>
<evidence type="ECO:0000256" key="1">
    <source>
        <dbReference type="ARBA" id="ARBA00001966"/>
    </source>
</evidence>
<dbReference type="SFLD" id="SFLDG01082">
    <property type="entry name" value="B12-binding_domain_containing"/>
    <property type="match status" value="1"/>
</dbReference>
<evidence type="ECO:0000259" key="11">
    <source>
        <dbReference type="PROSITE" id="PS51918"/>
    </source>
</evidence>
<dbReference type="NCBIfam" id="TIGR00089">
    <property type="entry name" value="MiaB/RimO family radical SAM methylthiotransferase"/>
    <property type="match status" value="1"/>
</dbReference>
<evidence type="ECO:0000256" key="6">
    <source>
        <dbReference type="ARBA" id="ARBA00023004"/>
    </source>
</evidence>
<name>A0A6J7M0K1_9ZZZZ</name>
<dbReference type="InterPro" id="IPR013848">
    <property type="entry name" value="Methylthiotransferase_N"/>
</dbReference>
<organism evidence="12">
    <name type="scientific">freshwater metagenome</name>
    <dbReference type="NCBI Taxonomy" id="449393"/>
    <lineage>
        <taxon>unclassified sequences</taxon>
        <taxon>metagenomes</taxon>
        <taxon>ecological metagenomes</taxon>
    </lineage>
</organism>
<dbReference type="GO" id="GO:0051539">
    <property type="term" value="F:4 iron, 4 sulfur cluster binding"/>
    <property type="evidence" value="ECO:0007669"/>
    <property type="project" value="UniProtKB-KW"/>
</dbReference>
<dbReference type="EMBL" id="CAFBOG010000031">
    <property type="protein sequence ID" value="CAB4972213.1"/>
    <property type="molecule type" value="Genomic_DNA"/>
</dbReference>
<dbReference type="Gene3D" id="2.40.50.140">
    <property type="entry name" value="Nucleic acid-binding proteins"/>
    <property type="match status" value="1"/>
</dbReference>
<comment type="cofactor">
    <cofactor evidence="1">
        <name>[4Fe-4S] cluster</name>
        <dbReference type="ChEBI" id="CHEBI:49883"/>
    </cofactor>
</comment>
<keyword evidence="5" id="KW-0479">Metal-binding</keyword>
<dbReference type="InterPro" id="IPR006638">
    <property type="entry name" value="Elp3/MiaA/NifB-like_rSAM"/>
</dbReference>
<dbReference type="Pfam" id="PF04055">
    <property type="entry name" value="Radical_SAM"/>
    <property type="match status" value="1"/>
</dbReference>
<dbReference type="InterPro" id="IPR023404">
    <property type="entry name" value="rSAM_horseshoe"/>
</dbReference>
<dbReference type="SMART" id="SM00729">
    <property type="entry name" value="Elp3"/>
    <property type="match status" value="1"/>
</dbReference>
<dbReference type="GO" id="GO:0035599">
    <property type="term" value="F:aspartic acid methylthiotransferase activity"/>
    <property type="evidence" value="ECO:0007669"/>
    <property type="project" value="TreeGrafter"/>
</dbReference>
<sequence>MQRSFWVETLGCPKNQVDSDKLTYTMLADGLLAADSPEEADLVVVNTCAFIEEAREESVATILALDETRLTDSQLVVTGCMAERYGDELALALPEVDAVSGFGVPIHLGVKPGGDALSATAESLPLLDLLNLPRPKSESPWAYVKVAEGCDKACGFCAIPSFRGPQRSRSINSIVDEVQQLDVREIVLIAQDLAAYGRDQGVGEKRILNLLEAVSEQVEWVRLLYLYPSELTDPLIEFMAASPVPYFDLSLQHVSAPLVRRMRRWGSGEKYLNRIEQIRSLQPKATFRSNFIVGYPGETEADHDQLLEFVQAAQLHWCGFFAYSPEDGTYAADLEDRVPVELMNDRLAELRELQDGISAAIRDACIGEVLTVLVDEPGVARSSGEAPEIDGIIFVDESLAVGEFHNVLVTDAQGPDLFAELLPHQADQPDQGSLKAQLPDRTRG</sequence>
<dbReference type="AlphaFoldDB" id="A0A6J7M0K1"/>
<feature type="domain" description="TRAM" evidence="9">
    <location>
        <begin position="363"/>
        <end position="423"/>
    </location>
</feature>
<keyword evidence="7" id="KW-0411">Iron-sulfur</keyword>
<protein>
    <submittedName>
        <fullName evidence="12">Unannotated protein</fullName>
    </submittedName>
</protein>
<dbReference type="PROSITE" id="PS50926">
    <property type="entry name" value="TRAM"/>
    <property type="match status" value="1"/>
</dbReference>
<feature type="region of interest" description="Disordered" evidence="8">
    <location>
        <begin position="424"/>
        <end position="444"/>
    </location>
</feature>
<dbReference type="InterPro" id="IPR058240">
    <property type="entry name" value="rSAM_sf"/>
</dbReference>
<dbReference type="SFLD" id="SFLDS00029">
    <property type="entry name" value="Radical_SAM"/>
    <property type="match status" value="1"/>
</dbReference>
<keyword evidence="2" id="KW-0004">4Fe-4S</keyword>
<proteinExistence type="inferred from homology"/>
<evidence type="ECO:0000256" key="2">
    <source>
        <dbReference type="ARBA" id="ARBA00022485"/>
    </source>
</evidence>
<dbReference type="GO" id="GO:0046872">
    <property type="term" value="F:metal ion binding"/>
    <property type="evidence" value="ECO:0007669"/>
    <property type="project" value="UniProtKB-KW"/>
</dbReference>